<name>A0ABU8TQJ2_9HYPH</name>
<comment type="caution">
    <text evidence="1">The sequence shown here is derived from an EMBL/GenBank/DDBJ whole genome shotgun (WGS) entry which is preliminary data.</text>
</comment>
<gene>
    <name evidence="1" type="ORF">V6575_20270</name>
</gene>
<dbReference type="Proteomes" id="UP001385499">
    <property type="component" value="Unassembled WGS sequence"/>
</dbReference>
<dbReference type="RefSeq" id="WP_340276965.1">
    <property type="nucleotide sequence ID" value="NZ_JBAKIA010000019.1"/>
</dbReference>
<reference evidence="1 2" key="1">
    <citation type="submission" date="2024-02" db="EMBL/GenBank/DDBJ databases">
        <title>Roseibium algae sp. nov., isolated from marine alga (Grateloupia sp.), showing potential in myo-inositol conversion.</title>
        <authorList>
            <person name="Wang Y."/>
        </authorList>
    </citation>
    <scope>NUCLEOTIDE SEQUENCE [LARGE SCALE GENOMIC DNA]</scope>
    <source>
        <strain evidence="1 2">H3510</strain>
    </source>
</reference>
<sequence>MPYTPFATQIETTLEIRAAGICIAEIDCTVHLIEDADSVCRVEAIQIDELGGEAKVVMMPRAPQSSLFWQLLEQCNEKANRDDLQTRFLEAAAGGSYQLMAA</sequence>
<keyword evidence="2" id="KW-1185">Reference proteome</keyword>
<evidence type="ECO:0000313" key="1">
    <source>
        <dbReference type="EMBL" id="MEJ8476433.1"/>
    </source>
</evidence>
<accession>A0ABU8TQJ2</accession>
<protein>
    <submittedName>
        <fullName evidence="1">Uncharacterized protein</fullName>
    </submittedName>
</protein>
<evidence type="ECO:0000313" key="2">
    <source>
        <dbReference type="Proteomes" id="UP001385499"/>
    </source>
</evidence>
<organism evidence="1 2">
    <name type="scientific">Roseibium algae</name>
    <dbReference type="NCBI Taxonomy" id="3123038"/>
    <lineage>
        <taxon>Bacteria</taxon>
        <taxon>Pseudomonadati</taxon>
        <taxon>Pseudomonadota</taxon>
        <taxon>Alphaproteobacteria</taxon>
        <taxon>Hyphomicrobiales</taxon>
        <taxon>Stappiaceae</taxon>
        <taxon>Roseibium</taxon>
    </lineage>
</organism>
<dbReference type="EMBL" id="JBAKIA010000019">
    <property type="protein sequence ID" value="MEJ8476433.1"/>
    <property type="molecule type" value="Genomic_DNA"/>
</dbReference>
<proteinExistence type="predicted"/>